<reference evidence="3 4" key="1">
    <citation type="submission" date="2022-11" db="EMBL/GenBank/DDBJ databases">
        <title>Biodiversity and phylogenetic relationships of bacteria.</title>
        <authorList>
            <person name="Machado R.A.R."/>
            <person name="Bhat A."/>
            <person name="Loulou A."/>
            <person name="Kallel S."/>
        </authorList>
    </citation>
    <scope>NUCLEOTIDE SEQUENCE [LARGE SCALE GENOMIC DNA]</scope>
    <source>
        <strain evidence="3 4">DSM 13975</strain>
    </source>
</reference>
<feature type="domain" description="M23ase beta-sheet core" evidence="1">
    <location>
        <begin position="188"/>
        <end position="282"/>
    </location>
</feature>
<dbReference type="InterPro" id="IPR040487">
    <property type="entry name" value="Peptidase_M23_N"/>
</dbReference>
<evidence type="ECO:0000313" key="3">
    <source>
        <dbReference type="EMBL" id="MCX5463419.1"/>
    </source>
</evidence>
<feature type="domain" description="Peptidase family M23 N-terminal" evidence="2">
    <location>
        <begin position="44"/>
        <end position="114"/>
    </location>
</feature>
<dbReference type="Proteomes" id="UP001209916">
    <property type="component" value="Unassembled WGS sequence"/>
</dbReference>
<evidence type="ECO:0000259" key="1">
    <source>
        <dbReference type="Pfam" id="PF01551"/>
    </source>
</evidence>
<keyword evidence="4" id="KW-1185">Reference proteome</keyword>
<dbReference type="Pfam" id="PF01551">
    <property type="entry name" value="Peptidase_M23"/>
    <property type="match status" value="1"/>
</dbReference>
<dbReference type="Pfam" id="PF18421">
    <property type="entry name" value="Peptidase_M23_N"/>
    <property type="match status" value="1"/>
</dbReference>
<organism evidence="3 4">
    <name type="scientific">Alcaligenes parafaecalis</name>
    <dbReference type="NCBI Taxonomy" id="171260"/>
    <lineage>
        <taxon>Bacteria</taxon>
        <taxon>Pseudomonadati</taxon>
        <taxon>Pseudomonadota</taxon>
        <taxon>Betaproteobacteria</taxon>
        <taxon>Burkholderiales</taxon>
        <taxon>Alcaligenaceae</taxon>
        <taxon>Alcaligenes</taxon>
    </lineage>
</organism>
<dbReference type="InterPro" id="IPR016047">
    <property type="entry name" value="M23ase_b-sheet_dom"/>
</dbReference>
<dbReference type="InterPro" id="IPR011055">
    <property type="entry name" value="Dup_hybrid_motif"/>
</dbReference>
<comment type="caution">
    <text evidence="3">The sequence shown here is derived from an EMBL/GenBank/DDBJ whole genome shotgun (WGS) entry which is preliminary data.</text>
</comment>
<proteinExistence type="predicted"/>
<dbReference type="Gene3D" id="2.60.40.1590">
    <property type="entry name" value="Peptidoglycan hydrolase domains"/>
    <property type="match status" value="1"/>
</dbReference>
<dbReference type="SUPFAM" id="SSF51261">
    <property type="entry name" value="Duplicated hybrid motif"/>
    <property type="match status" value="1"/>
</dbReference>
<accession>A0ABT3VIU6</accession>
<sequence>MNHSEISLVRRRLLGAATVWGLTAPWLAQAQAAPQGTFIERTLNRPVPGGVAVLDLGVGNQAPVVNFNGHRVLVIQDADQRWKAIVGLDLKTKPGQHSVSVQGQSSVAFQVGSKRYREQRITLKNKSHVNPDPQQQARFEREYEEQMQAYASFRTEGPSNVVFEKPVPGRLTSPFGLRRFFNGEERNPHSGLDFAAATGTSVKVPADGVVTIVADYFFNGKTVFVDHGQGLITMFCHLSAFDVKVGDSVRKGDVIARSGATGRATGPHLHWNVSLNNARVDPAIFIGAFQA</sequence>
<dbReference type="CDD" id="cd12797">
    <property type="entry name" value="M23_peptidase"/>
    <property type="match status" value="1"/>
</dbReference>
<dbReference type="PANTHER" id="PTHR21666:SF285">
    <property type="entry name" value="M23 FAMILY METALLOPEPTIDASE"/>
    <property type="match status" value="1"/>
</dbReference>
<evidence type="ECO:0000313" key="4">
    <source>
        <dbReference type="Proteomes" id="UP001209916"/>
    </source>
</evidence>
<gene>
    <name evidence="3" type="ORF">OSH09_04435</name>
</gene>
<name>A0ABT3VIU6_9BURK</name>
<dbReference type="RefSeq" id="WP_266120281.1">
    <property type="nucleotide sequence ID" value="NZ_JAPKNA010000001.1"/>
</dbReference>
<dbReference type="InterPro" id="IPR050570">
    <property type="entry name" value="Cell_wall_metabolism_enzyme"/>
</dbReference>
<dbReference type="PANTHER" id="PTHR21666">
    <property type="entry name" value="PEPTIDASE-RELATED"/>
    <property type="match status" value="1"/>
</dbReference>
<dbReference type="Gene3D" id="2.70.70.10">
    <property type="entry name" value="Glucose Permease (Domain IIA)"/>
    <property type="match status" value="1"/>
</dbReference>
<dbReference type="EMBL" id="JAPKNA010000001">
    <property type="protein sequence ID" value="MCX5463419.1"/>
    <property type="molecule type" value="Genomic_DNA"/>
</dbReference>
<protein>
    <submittedName>
        <fullName evidence="3">Peptidoglycan DD-metalloendopeptidase family protein</fullName>
    </submittedName>
</protein>
<evidence type="ECO:0000259" key="2">
    <source>
        <dbReference type="Pfam" id="PF18421"/>
    </source>
</evidence>